<feature type="chain" id="PRO_5013273132" evidence="1">
    <location>
        <begin position="21"/>
        <end position="128"/>
    </location>
</feature>
<feature type="signal peptide" evidence="1">
    <location>
        <begin position="1"/>
        <end position="20"/>
    </location>
</feature>
<organism evidence="2 3">
    <name type="scientific">Thiothrix eikelboomii</name>
    <dbReference type="NCBI Taxonomy" id="92487"/>
    <lineage>
        <taxon>Bacteria</taxon>
        <taxon>Pseudomonadati</taxon>
        <taxon>Pseudomonadota</taxon>
        <taxon>Gammaproteobacteria</taxon>
        <taxon>Thiotrichales</taxon>
        <taxon>Thiotrichaceae</taxon>
        <taxon>Thiothrix</taxon>
    </lineage>
</organism>
<proteinExistence type="predicted"/>
<dbReference type="Proteomes" id="UP000190460">
    <property type="component" value="Unassembled WGS sequence"/>
</dbReference>
<protein>
    <submittedName>
        <fullName evidence="2">Uncharacterized protein</fullName>
    </submittedName>
</protein>
<gene>
    <name evidence="2" type="ORF">SAMN02745130_03024</name>
</gene>
<dbReference type="OrthoDB" id="9842036at2"/>
<accession>A0A1T4XIA0</accession>
<name>A0A1T4XIA0_9GAMM</name>
<dbReference type="EMBL" id="FUYB01000018">
    <property type="protein sequence ID" value="SKA89280.1"/>
    <property type="molecule type" value="Genomic_DNA"/>
</dbReference>
<keyword evidence="3" id="KW-1185">Reference proteome</keyword>
<evidence type="ECO:0000313" key="2">
    <source>
        <dbReference type="EMBL" id="SKA89280.1"/>
    </source>
</evidence>
<reference evidence="2 3" key="1">
    <citation type="submission" date="2017-02" db="EMBL/GenBank/DDBJ databases">
        <authorList>
            <person name="Peterson S.W."/>
        </authorList>
    </citation>
    <scope>NUCLEOTIDE SEQUENCE [LARGE SCALE GENOMIC DNA]</scope>
    <source>
        <strain evidence="2 3">ATCC 49788</strain>
    </source>
</reference>
<sequence length="128" mass="14554">MKQPWLLTLALCLASGTAAAQQWEAKCTDGKNLHYLQTLNGEGYLYMTVNLPTNEKRVFPFARMRQTMFNGEAICGEIVNGLKTRTNKPVTQYCVNRVSKLIYMKYQDPLEQQPLVSGKFCDATVLQR</sequence>
<keyword evidence="1" id="KW-0732">Signal</keyword>
<dbReference type="AlphaFoldDB" id="A0A1T4XIA0"/>
<evidence type="ECO:0000256" key="1">
    <source>
        <dbReference type="SAM" id="SignalP"/>
    </source>
</evidence>
<dbReference type="RefSeq" id="WP_078923476.1">
    <property type="nucleotide sequence ID" value="NZ_FUYB01000018.1"/>
</dbReference>
<evidence type="ECO:0000313" key="3">
    <source>
        <dbReference type="Proteomes" id="UP000190460"/>
    </source>
</evidence>